<dbReference type="Proteomes" id="UP000799777">
    <property type="component" value="Unassembled WGS sequence"/>
</dbReference>
<sequence length="221" mass="24617">IISSLDRGFSWGLSPTNDRSDPSVSATCPWKPRTHHPEFFSLKVDQSPDCTSTDVTIRQQTDACEIGGFAIRQENGIVIATPYNKWWDPKLPIFFVDDDTQAYTKPLQLYVDSITGALKYAPVGWLPANSISISFYKTGNNPMGTIGPSPAYFSWPTTEGRATGFFSSVWWFCPLSITGQYQVFISNDNFGKSIEGGVFKDRCKKQSLAAINANPWKKDGY</sequence>
<dbReference type="EMBL" id="ML978168">
    <property type="protein sequence ID" value="KAF2033194.1"/>
    <property type="molecule type" value="Genomic_DNA"/>
</dbReference>
<comment type="caution">
    <text evidence="1">The sequence shown here is derived from an EMBL/GenBank/DDBJ whole genome shotgun (WGS) entry which is preliminary data.</text>
</comment>
<dbReference type="OrthoDB" id="3749155at2759"/>
<protein>
    <submittedName>
        <fullName evidence="1">Uncharacterized protein</fullName>
    </submittedName>
</protein>
<evidence type="ECO:0000313" key="1">
    <source>
        <dbReference type="EMBL" id="KAF2033194.1"/>
    </source>
</evidence>
<accession>A0A9P4LRW4</accession>
<feature type="non-terminal residue" evidence="1">
    <location>
        <position position="1"/>
    </location>
</feature>
<evidence type="ECO:0000313" key="2">
    <source>
        <dbReference type="Proteomes" id="UP000799777"/>
    </source>
</evidence>
<name>A0A9P4LRW4_9PLEO</name>
<dbReference type="AlphaFoldDB" id="A0A9P4LRW4"/>
<reference evidence="1" key="1">
    <citation type="journal article" date="2020" name="Stud. Mycol.">
        <title>101 Dothideomycetes genomes: a test case for predicting lifestyles and emergence of pathogens.</title>
        <authorList>
            <person name="Haridas S."/>
            <person name="Albert R."/>
            <person name="Binder M."/>
            <person name="Bloem J."/>
            <person name="Labutti K."/>
            <person name="Salamov A."/>
            <person name="Andreopoulos B."/>
            <person name="Baker S."/>
            <person name="Barry K."/>
            <person name="Bills G."/>
            <person name="Bluhm B."/>
            <person name="Cannon C."/>
            <person name="Castanera R."/>
            <person name="Culley D."/>
            <person name="Daum C."/>
            <person name="Ezra D."/>
            <person name="Gonzalez J."/>
            <person name="Henrissat B."/>
            <person name="Kuo A."/>
            <person name="Liang C."/>
            <person name="Lipzen A."/>
            <person name="Lutzoni F."/>
            <person name="Magnuson J."/>
            <person name="Mondo S."/>
            <person name="Nolan M."/>
            <person name="Ohm R."/>
            <person name="Pangilinan J."/>
            <person name="Park H.-J."/>
            <person name="Ramirez L."/>
            <person name="Alfaro M."/>
            <person name="Sun H."/>
            <person name="Tritt A."/>
            <person name="Yoshinaga Y."/>
            <person name="Zwiers L.-H."/>
            <person name="Turgeon B."/>
            <person name="Goodwin S."/>
            <person name="Spatafora J."/>
            <person name="Crous P."/>
            <person name="Grigoriev I."/>
        </authorList>
    </citation>
    <scope>NUCLEOTIDE SEQUENCE</scope>
    <source>
        <strain evidence="1">CBS 110217</strain>
    </source>
</reference>
<proteinExistence type="predicted"/>
<gene>
    <name evidence="1" type="ORF">EK21DRAFT_59402</name>
</gene>
<keyword evidence="2" id="KW-1185">Reference proteome</keyword>
<organism evidence="1 2">
    <name type="scientific">Setomelanomma holmii</name>
    <dbReference type="NCBI Taxonomy" id="210430"/>
    <lineage>
        <taxon>Eukaryota</taxon>
        <taxon>Fungi</taxon>
        <taxon>Dikarya</taxon>
        <taxon>Ascomycota</taxon>
        <taxon>Pezizomycotina</taxon>
        <taxon>Dothideomycetes</taxon>
        <taxon>Pleosporomycetidae</taxon>
        <taxon>Pleosporales</taxon>
        <taxon>Pleosporineae</taxon>
        <taxon>Phaeosphaeriaceae</taxon>
        <taxon>Setomelanomma</taxon>
    </lineage>
</organism>